<dbReference type="EMBL" id="JAWQEG010002195">
    <property type="protein sequence ID" value="KAK3873709.1"/>
    <property type="molecule type" value="Genomic_DNA"/>
</dbReference>
<keyword evidence="2" id="KW-1185">Reference proteome</keyword>
<evidence type="ECO:0000313" key="2">
    <source>
        <dbReference type="Proteomes" id="UP001286313"/>
    </source>
</evidence>
<sequence>MRKASLEENAKEDLHSQGEVTAWTQANGQANSIVMCKPIGLDVSGDEVEDHNTELTTEELQDLRKCLQRREGRMFLGH</sequence>
<dbReference type="AlphaFoldDB" id="A0AAE1FHI1"/>
<name>A0AAE1FHI1_PETCI</name>
<organism evidence="1 2">
    <name type="scientific">Petrolisthes cinctipes</name>
    <name type="common">Flat porcelain crab</name>
    <dbReference type="NCBI Taxonomy" id="88211"/>
    <lineage>
        <taxon>Eukaryota</taxon>
        <taxon>Metazoa</taxon>
        <taxon>Ecdysozoa</taxon>
        <taxon>Arthropoda</taxon>
        <taxon>Crustacea</taxon>
        <taxon>Multicrustacea</taxon>
        <taxon>Malacostraca</taxon>
        <taxon>Eumalacostraca</taxon>
        <taxon>Eucarida</taxon>
        <taxon>Decapoda</taxon>
        <taxon>Pleocyemata</taxon>
        <taxon>Anomura</taxon>
        <taxon>Galatheoidea</taxon>
        <taxon>Porcellanidae</taxon>
        <taxon>Petrolisthes</taxon>
    </lineage>
</organism>
<reference evidence="1" key="1">
    <citation type="submission" date="2023-10" db="EMBL/GenBank/DDBJ databases">
        <title>Genome assemblies of two species of porcelain crab, Petrolisthes cinctipes and Petrolisthes manimaculis (Anomura: Porcellanidae).</title>
        <authorList>
            <person name="Angst P."/>
        </authorList>
    </citation>
    <scope>NUCLEOTIDE SEQUENCE</scope>
    <source>
        <strain evidence="1">PB745_01</strain>
        <tissue evidence="1">Gill</tissue>
    </source>
</reference>
<gene>
    <name evidence="1" type="ORF">Pcinc_021297</name>
</gene>
<protein>
    <submittedName>
        <fullName evidence="1">Uncharacterized protein</fullName>
    </submittedName>
</protein>
<comment type="caution">
    <text evidence="1">The sequence shown here is derived from an EMBL/GenBank/DDBJ whole genome shotgun (WGS) entry which is preliminary data.</text>
</comment>
<accession>A0AAE1FHI1</accession>
<dbReference type="Proteomes" id="UP001286313">
    <property type="component" value="Unassembled WGS sequence"/>
</dbReference>
<evidence type="ECO:0000313" key="1">
    <source>
        <dbReference type="EMBL" id="KAK3873709.1"/>
    </source>
</evidence>
<proteinExistence type="predicted"/>